<dbReference type="EMBL" id="JAJJMA010023643">
    <property type="protein sequence ID" value="MCL7023558.1"/>
    <property type="molecule type" value="Genomic_DNA"/>
</dbReference>
<protein>
    <recommendedName>
        <fullName evidence="7">Pentatricopeptide repeat-containing protein</fullName>
    </recommendedName>
</protein>
<accession>A0AA41RWV2</accession>
<sequence length="577" mass="64197">MWRSKARSLLLLRCSIHSSSSSSSAAAAAASPSIQNKVLQFKTPPPFHFSQQKLRFFSNDSILNHTEEEINDVFDITPPPITPESLDPSIVFHENQSHIETPNLENPNSGYGVTSVEEEPVVEKEIDIEKVESVLEVFQVLNGSIEDNLEKLDLDISQGFGLRLIQTPNVNGHHLISFVKWASKKDESFMTSGIVNALVKAIGDDLRLTEKKEVYALWDLIKEIGEKHEGVLNTEILNGLIASLYKLGRGKAALEVFDKFEGFGCDPNGDTYYLTVEAMCNSKIFDGAWGVCEKMLNSGKLPDEMKIGKMIVSLCKGYKAKDAHLIYLMAKEKNKCVPMWSVNFLINGLCRKSETVKLAREVLQGLSGDSRKKATKCFSFTVRALCQYKDIDSAKELLFEMVKDGPTPGHPVFNSVITALSKAGELEEALKLVKVMESQKLRPNIYTYTVIINGYVKGGQMDEALKILGQAKKTHKKLSSDPYSILIRAYCQLEETDKALSLLNEMKESGILGSEDDYKHVIRSLCLNALDWETAEKLLEEMKGIGMSLSGNSQGLIKAVKELQKEESEAPRQSIEA</sequence>
<name>A0AA41RWV2_PAPNU</name>
<evidence type="ECO:0000313" key="5">
    <source>
        <dbReference type="EMBL" id="MCL7023558.1"/>
    </source>
</evidence>
<dbReference type="NCBIfam" id="TIGR00756">
    <property type="entry name" value="PPR"/>
    <property type="match status" value="3"/>
</dbReference>
<dbReference type="Pfam" id="PF01535">
    <property type="entry name" value="PPR"/>
    <property type="match status" value="3"/>
</dbReference>
<organism evidence="5 6">
    <name type="scientific">Papaver nudicaule</name>
    <name type="common">Iceland poppy</name>
    <dbReference type="NCBI Taxonomy" id="74823"/>
    <lineage>
        <taxon>Eukaryota</taxon>
        <taxon>Viridiplantae</taxon>
        <taxon>Streptophyta</taxon>
        <taxon>Embryophyta</taxon>
        <taxon>Tracheophyta</taxon>
        <taxon>Spermatophyta</taxon>
        <taxon>Magnoliopsida</taxon>
        <taxon>Ranunculales</taxon>
        <taxon>Papaveraceae</taxon>
        <taxon>Papaveroideae</taxon>
        <taxon>Papaver</taxon>
    </lineage>
</organism>
<feature type="signal peptide" evidence="4">
    <location>
        <begin position="1"/>
        <end position="21"/>
    </location>
</feature>
<keyword evidence="2" id="KW-0677">Repeat</keyword>
<feature type="repeat" description="PPR" evidence="3">
    <location>
        <begin position="374"/>
        <end position="408"/>
    </location>
</feature>
<evidence type="ECO:0000256" key="4">
    <source>
        <dbReference type="SAM" id="SignalP"/>
    </source>
</evidence>
<evidence type="ECO:0008006" key="7">
    <source>
        <dbReference type="Google" id="ProtNLM"/>
    </source>
</evidence>
<keyword evidence="6" id="KW-1185">Reference proteome</keyword>
<evidence type="ECO:0000256" key="2">
    <source>
        <dbReference type="ARBA" id="ARBA00022737"/>
    </source>
</evidence>
<dbReference type="AlphaFoldDB" id="A0AA41RWV2"/>
<feature type="repeat" description="PPR" evidence="3">
    <location>
        <begin position="233"/>
        <end position="267"/>
    </location>
</feature>
<comment type="similarity">
    <text evidence="1">Belongs to the PPR family. P subfamily.</text>
</comment>
<feature type="chain" id="PRO_5041389703" description="Pentatricopeptide repeat-containing protein" evidence="4">
    <location>
        <begin position="22"/>
        <end position="577"/>
    </location>
</feature>
<dbReference type="InterPro" id="IPR002885">
    <property type="entry name" value="PPR_rpt"/>
</dbReference>
<evidence type="ECO:0000256" key="3">
    <source>
        <dbReference type="PROSITE-ProRule" id="PRU00708"/>
    </source>
</evidence>
<feature type="repeat" description="PPR" evidence="3">
    <location>
        <begin position="479"/>
        <end position="513"/>
    </location>
</feature>
<dbReference type="PROSITE" id="PS51375">
    <property type="entry name" value="PPR"/>
    <property type="match status" value="5"/>
</dbReference>
<keyword evidence="4" id="KW-0732">Signal</keyword>
<dbReference type="PANTHER" id="PTHR47939:SF10">
    <property type="entry name" value="PENTACOTRIPEPTIDE-REPEAT REGION OF PRORP DOMAIN-CONTAINING PROTEIN"/>
    <property type="match status" value="1"/>
</dbReference>
<evidence type="ECO:0000256" key="1">
    <source>
        <dbReference type="ARBA" id="ARBA00007626"/>
    </source>
</evidence>
<feature type="repeat" description="PPR" evidence="3">
    <location>
        <begin position="409"/>
        <end position="443"/>
    </location>
</feature>
<proteinExistence type="inferred from homology"/>
<reference evidence="5" key="1">
    <citation type="submission" date="2022-03" db="EMBL/GenBank/DDBJ databases">
        <title>A functionally conserved STORR gene fusion in Papaver species that diverged 16.8 million years ago.</title>
        <authorList>
            <person name="Catania T."/>
        </authorList>
    </citation>
    <scope>NUCLEOTIDE SEQUENCE</scope>
    <source>
        <strain evidence="5">S-191538</strain>
    </source>
</reference>
<dbReference type="Pfam" id="PF13041">
    <property type="entry name" value="PPR_2"/>
    <property type="match status" value="1"/>
</dbReference>
<feature type="repeat" description="PPR" evidence="3">
    <location>
        <begin position="444"/>
        <end position="478"/>
    </location>
</feature>
<evidence type="ECO:0000313" key="6">
    <source>
        <dbReference type="Proteomes" id="UP001177140"/>
    </source>
</evidence>
<dbReference type="Gene3D" id="1.25.40.10">
    <property type="entry name" value="Tetratricopeptide repeat domain"/>
    <property type="match status" value="2"/>
</dbReference>
<dbReference type="InterPro" id="IPR050667">
    <property type="entry name" value="PPR-containing_protein"/>
</dbReference>
<gene>
    <name evidence="5" type="ORF">MKW94_015049</name>
</gene>
<dbReference type="PANTHER" id="PTHR47939">
    <property type="entry name" value="MEMBRANE-ASSOCIATED SALT-INDUCIBLE PROTEIN-LIKE"/>
    <property type="match status" value="1"/>
</dbReference>
<dbReference type="InterPro" id="IPR011990">
    <property type="entry name" value="TPR-like_helical_dom_sf"/>
</dbReference>
<dbReference type="Proteomes" id="UP001177140">
    <property type="component" value="Unassembled WGS sequence"/>
</dbReference>
<comment type="caution">
    <text evidence="5">The sequence shown here is derived from an EMBL/GenBank/DDBJ whole genome shotgun (WGS) entry which is preliminary data.</text>
</comment>